<dbReference type="SUPFAM" id="SSF48264">
    <property type="entry name" value="Cytochrome P450"/>
    <property type="match status" value="1"/>
</dbReference>
<evidence type="ECO:0000256" key="9">
    <source>
        <dbReference type="SAM" id="Coils"/>
    </source>
</evidence>
<evidence type="ECO:0008006" key="13">
    <source>
        <dbReference type="Google" id="ProtNLM"/>
    </source>
</evidence>
<protein>
    <recommendedName>
        <fullName evidence="13">Cytochrome P450</fullName>
    </recommendedName>
</protein>
<dbReference type="PROSITE" id="PS00086">
    <property type="entry name" value="CYTOCHROME_P450"/>
    <property type="match status" value="1"/>
</dbReference>
<dbReference type="InterPro" id="IPR002401">
    <property type="entry name" value="Cyt_P450_E_grp-I"/>
</dbReference>
<keyword evidence="6 8" id="KW-0503">Monooxygenase</keyword>
<dbReference type="EMBL" id="BTSX01000006">
    <property type="protein sequence ID" value="GMT05906.1"/>
    <property type="molecule type" value="Genomic_DNA"/>
</dbReference>
<keyword evidence="4 8" id="KW-0560">Oxidoreductase</keyword>
<comment type="cofactor">
    <cofactor evidence="1 7">
        <name>heme</name>
        <dbReference type="ChEBI" id="CHEBI:30413"/>
    </cofactor>
</comment>
<dbReference type="FunFam" id="1.10.630.10:FF:000036">
    <property type="entry name" value="CYtochrome P450 family"/>
    <property type="match status" value="1"/>
</dbReference>
<dbReference type="GO" id="GO:0006082">
    <property type="term" value="P:organic acid metabolic process"/>
    <property type="evidence" value="ECO:0007669"/>
    <property type="project" value="TreeGrafter"/>
</dbReference>
<evidence type="ECO:0000256" key="1">
    <source>
        <dbReference type="ARBA" id="ARBA00001971"/>
    </source>
</evidence>
<dbReference type="InterPro" id="IPR001128">
    <property type="entry name" value="Cyt_P450"/>
</dbReference>
<feature type="binding site" description="axial binding residue" evidence="7">
    <location>
        <position position="446"/>
    </location>
    <ligand>
        <name>heme</name>
        <dbReference type="ChEBI" id="CHEBI:30413"/>
    </ligand>
    <ligandPart>
        <name>Fe</name>
        <dbReference type="ChEBI" id="CHEBI:18248"/>
    </ligandPart>
</feature>
<dbReference type="GO" id="GO:0005506">
    <property type="term" value="F:iron ion binding"/>
    <property type="evidence" value="ECO:0007669"/>
    <property type="project" value="InterPro"/>
</dbReference>
<evidence type="ECO:0000256" key="3">
    <source>
        <dbReference type="ARBA" id="ARBA00022723"/>
    </source>
</evidence>
<keyword evidence="9" id="KW-0175">Coiled coil</keyword>
<organism evidence="11 12">
    <name type="scientific">Pristionchus entomophagus</name>
    <dbReference type="NCBI Taxonomy" id="358040"/>
    <lineage>
        <taxon>Eukaryota</taxon>
        <taxon>Metazoa</taxon>
        <taxon>Ecdysozoa</taxon>
        <taxon>Nematoda</taxon>
        <taxon>Chromadorea</taxon>
        <taxon>Rhabditida</taxon>
        <taxon>Rhabditina</taxon>
        <taxon>Diplogasteromorpha</taxon>
        <taxon>Diplogasteroidea</taxon>
        <taxon>Neodiplogasteridae</taxon>
        <taxon>Pristionchus</taxon>
    </lineage>
</organism>
<proteinExistence type="inferred from homology"/>
<keyword evidence="10" id="KW-0812">Transmembrane</keyword>
<dbReference type="PRINTS" id="PR00463">
    <property type="entry name" value="EP450I"/>
</dbReference>
<evidence type="ECO:0000256" key="6">
    <source>
        <dbReference type="ARBA" id="ARBA00023033"/>
    </source>
</evidence>
<dbReference type="GO" id="GO:0016712">
    <property type="term" value="F:oxidoreductase activity, acting on paired donors, with incorporation or reduction of molecular oxygen, reduced flavin or flavoprotein as one donor, and incorporation of one atom of oxygen"/>
    <property type="evidence" value="ECO:0007669"/>
    <property type="project" value="TreeGrafter"/>
</dbReference>
<evidence type="ECO:0000256" key="10">
    <source>
        <dbReference type="SAM" id="Phobius"/>
    </source>
</evidence>
<dbReference type="PANTHER" id="PTHR24300">
    <property type="entry name" value="CYTOCHROME P450 508A4-RELATED"/>
    <property type="match status" value="1"/>
</dbReference>
<evidence type="ECO:0000256" key="5">
    <source>
        <dbReference type="ARBA" id="ARBA00023004"/>
    </source>
</evidence>
<keyword evidence="10" id="KW-0472">Membrane</keyword>
<dbReference type="PANTHER" id="PTHR24300:SF375">
    <property type="entry name" value="CYTOCHROME P450 FAMILY"/>
    <property type="match status" value="1"/>
</dbReference>
<keyword evidence="3 7" id="KW-0479">Metal-binding</keyword>
<evidence type="ECO:0000313" key="12">
    <source>
        <dbReference type="Proteomes" id="UP001432027"/>
    </source>
</evidence>
<gene>
    <name evidence="11" type="ORF">PENTCL1PPCAC_28080</name>
</gene>
<keyword evidence="10" id="KW-1133">Transmembrane helix</keyword>
<feature type="coiled-coil region" evidence="9">
    <location>
        <begin position="141"/>
        <end position="168"/>
    </location>
</feature>
<evidence type="ECO:0000256" key="2">
    <source>
        <dbReference type="ARBA" id="ARBA00010617"/>
    </source>
</evidence>
<comment type="caution">
    <text evidence="11">The sequence shown here is derived from an EMBL/GenBank/DDBJ whole genome shotgun (WGS) entry which is preliminary data.</text>
</comment>
<dbReference type="InterPro" id="IPR017972">
    <property type="entry name" value="Cyt_P450_CS"/>
</dbReference>
<comment type="similarity">
    <text evidence="2 8">Belongs to the cytochrome P450 family.</text>
</comment>
<dbReference type="InterPro" id="IPR036396">
    <property type="entry name" value="Cyt_P450_sf"/>
</dbReference>
<feature type="transmembrane region" description="Helical" evidence="10">
    <location>
        <begin position="5"/>
        <end position="23"/>
    </location>
</feature>
<evidence type="ECO:0000313" key="11">
    <source>
        <dbReference type="EMBL" id="GMT05906.1"/>
    </source>
</evidence>
<keyword evidence="7 8" id="KW-0349">Heme</keyword>
<name>A0AAV5UFW6_9BILA</name>
<dbReference type="Gene3D" id="1.10.630.10">
    <property type="entry name" value="Cytochrome P450"/>
    <property type="match status" value="1"/>
</dbReference>
<dbReference type="CDD" id="cd20617">
    <property type="entry name" value="CYP1_2-like"/>
    <property type="match status" value="1"/>
</dbReference>
<dbReference type="Proteomes" id="UP001432027">
    <property type="component" value="Unassembled WGS sequence"/>
</dbReference>
<dbReference type="AlphaFoldDB" id="A0AAV5UFW6"/>
<evidence type="ECO:0000256" key="8">
    <source>
        <dbReference type="RuleBase" id="RU000461"/>
    </source>
</evidence>
<evidence type="ECO:0000256" key="4">
    <source>
        <dbReference type="ARBA" id="ARBA00023002"/>
    </source>
</evidence>
<dbReference type="GO" id="GO:0006805">
    <property type="term" value="P:xenobiotic metabolic process"/>
    <property type="evidence" value="ECO:0007669"/>
    <property type="project" value="TreeGrafter"/>
</dbReference>
<reference evidence="11" key="1">
    <citation type="submission" date="2023-10" db="EMBL/GenBank/DDBJ databases">
        <title>Genome assembly of Pristionchus species.</title>
        <authorList>
            <person name="Yoshida K."/>
            <person name="Sommer R.J."/>
        </authorList>
    </citation>
    <scope>NUCLEOTIDE SEQUENCE</scope>
    <source>
        <strain evidence="11">RS0144</strain>
    </source>
</reference>
<dbReference type="Pfam" id="PF00067">
    <property type="entry name" value="p450"/>
    <property type="match status" value="1"/>
</dbReference>
<dbReference type="InterPro" id="IPR050182">
    <property type="entry name" value="Cytochrome_P450_fam2"/>
</dbReference>
<keyword evidence="12" id="KW-1185">Reference proteome</keyword>
<dbReference type="GO" id="GO:0020037">
    <property type="term" value="F:heme binding"/>
    <property type="evidence" value="ECO:0007669"/>
    <property type="project" value="InterPro"/>
</dbReference>
<keyword evidence="5 7" id="KW-0408">Iron</keyword>
<dbReference type="PRINTS" id="PR00385">
    <property type="entry name" value="P450"/>
</dbReference>
<sequence>QLIMIWLVLIALVLAGLLYEMHWKRRHLPPGPTPLPLLGNLIPLIFSFPGYELMHKWKREYGNIYTYWLGPFPIVTVNEINLVQQMFVQDGDNYADRGSFGKLTESYRGGTYGIVETSGQTWREQRRFTLHTLRDFGLGKERMQEQILNEADSLLNDLEKECKETGSAWPIKYTERTVASVINLVLFGYRFDKDHENEFYRVRKMLDDQNKELRNPIMIAFIGMPQWITKHIPFINKKFDLMWKVRDELFEFFRENIKKHREVIDYTSEDCDDYCDAYLKEMYKLRDDPETSFHEKQFINVCLDLWLAGMETTASTMAWGTALLLNYPEVQQKMHDEFDRVIGSDRIITMNDKNELHFLNAFISEVQRWANIIPQNLLRKTSRDVEVDGHFLKAGTPIAPQISVLMTDEKIFPDPYVFRPDRFIDENGKLKTFKQFLPFSVGKRQCPGEGLARMELYLFFGNLVHRFNISPMDSSQIPTLTRTMKNMSKPEAFPCKLERRVVQKS</sequence>
<feature type="non-terminal residue" evidence="11">
    <location>
        <position position="1"/>
    </location>
</feature>
<accession>A0AAV5UFW6</accession>
<dbReference type="GO" id="GO:0005737">
    <property type="term" value="C:cytoplasm"/>
    <property type="evidence" value="ECO:0007669"/>
    <property type="project" value="TreeGrafter"/>
</dbReference>
<evidence type="ECO:0000256" key="7">
    <source>
        <dbReference type="PIRSR" id="PIRSR602401-1"/>
    </source>
</evidence>